<dbReference type="InterPro" id="IPR009081">
    <property type="entry name" value="PP-bd_ACP"/>
</dbReference>
<dbReference type="Gene3D" id="6.10.60.10">
    <property type="match status" value="1"/>
</dbReference>
<dbReference type="FunFam" id="3.30.70.3330:FF:000001">
    <property type="entry name" value="Fatty acid synthase subunit beta dehydratase"/>
    <property type="match status" value="1"/>
</dbReference>
<name>A0A5C3QJR5_9AGAR</name>
<dbReference type="FunFam" id="1.20.930.70:FF:000001">
    <property type="entry name" value="Fatty acid synthase beta subunit dehydratase"/>
    <property type="match status" value="1"/>
</dbReference>
<dbReference type="InterPro" id="IPR040883">
    <property type="entry name" value="FAS_meander"/>
</dbReference>
<evidence type="ECO:0000256" key="4">
    <source>
        <dbReference type="ARBA" id="ARBA00022679"/>
    </source>
</evidence>
<comment type="catalytic activity">
    <reaction evidence="15">
        <text>a (3R)-hydroxyacyl-[ACP] + NADP(+) = a 3-oxoacyl-[ACP] + NADPH + H(+)</text>
        <dbReference type="Rhea" id="RHEA:17397"/>
        <dbReference type="Rhea" id="RHEA-COMP:9916"/>
        <dbReference type="Rhea" id="RHEA-COMP:9945"/>
        <dbReference type="ChEBI" id="CHEBI:15378"/>
        <dbReference type="ChEBI" id="CHEBI:57783"/>
        <dbReference type="ChEBI" id="CHEBI:58349"/>
        <dbReference type="ChEBI" id="CHEBI:78776"/>
        <dbReference type="ChEBI" id="CHEBI:78827"/>
        <dbReference type="EC" id="1.1.1.100"/>
    </reaction>
</comment>
<dbReference type="Gene3D" id="1.20.930.70">
    <property type="match status" value="1"/>
</dbReference>
<dbReference type="Gene3D" id="1.20.1050.120">
    <property type="match status" value="1"/>
</dbReference>
<comment type="subunit">
    <text evidence="13">[Alpha(6)beta(6)] hexamers of two multifunctional subunits (alpha and beta).</text>
</comment>
<dbReference type="InterPro" id="IPR029069">
    <property type="entry name" value="HotDog_dom_sf"/>
</dbReference>
<dbReference type="InterPro" id="IPR001227">
    <property type="entry name" value="Ac_transferase_dom_sf"/>
</dbReference>
<evidence type="ECO:0000256" key="1">
    <source>
        <dbReference type="ARBA" id="ARBA00007485"/>
    </source>
</evidence>
<dbReference type="InterPro" id="IPR018201">
    <property type="entry name" value="Ketoacyl_synth_AS"/>
</dbReference>
<evidence type="ECO:0000256" key="8">
    <source>
        <dbReference type="ARBA" id="ARBA00022857"/>
    </source>
</evidence>
<dbReference type="InterPro" id="IPR002539">
    <property type="entry name" value="MaoC-like_dom"/>
</dbReference>
<dbReference type="Gene3D" id="3.40.47.10">
    <property type="match status" value="1"/>
</dbReference>
<dbReference type="GO" id="GO:0004316">
    <property type="term" value="F:3-oxoacyl-[acyl-carrier-protein] reductase (NADPH) activity"/>
    <property type="evidence" value="ECO:0007669"/>
    <property type="project" value="UniProtKB-EC"/>
</dbReference>
<evidence type="ECO:0000256" key="16">
    <source>
        <dbReference type="ARBA" id="ARBA00049541"/>
    </source>
</evidence>
<dbReference type="Gene3D" id="3.90.470.20">
    <property type="entry name" value="4'-phosphopantetheinyl transferase domain"/>
    <property type="match status" value="1"/>
</dbReference>
<evidence type="ECO:0000313" key="20">
    <source>
        <dbReference type="EMBL" id="TFK98593.1"/>
    </source>
</evidence>
<dbReference type="GO" id="GO:0004321">
    <property type="term" value="F:fatty-acyl-CoA synthase activity"/>
    <property type="evidence" value="ECO:0007669"/>
    <property type="project" value="UniProtKB-EC"/>
</dbReference>
<keyword evidence="6" id="KW-0378">Hydrolase</keyword>
<keyword evidence="4" id="KW-0808">Transferase</keyword>
<reference evidence="20 21" key="1">
    <citation type="journal article" date="2019" name="Nat. Ecol. Evol.">
        <title>Megaphylogeny resolves global patterns of mushroom evolution.</title>
        <authorList>
            <person name="Varga T."/>
            <person name="Krizsan K."/>
            <person name="Foldi C."/>
            <person name="Dima B."/>
            <person name="Sanchez-Garcia M."/>
            <person name="Sanchez-Ramirez S."/>
            <person name="Szollosi G.J."/>
            <person name="Szarkandi J.G."/>
            <person name="Papp V."/>
            <person name="Albert L."/>
            <person name="Andreopoulos W."/>
            <person name="Angelini C."/>
            <person name="Antonin V."/>
            <person name="Barry K.W."/>
            <person name="Bougher N.L."/>
            <person name="Buchanan P."/>
            <person name="Buyck B."/>
            <person name="Bense V."/>
            <person name="Catcheside P."/>
            <person name="Chovatia M."/>
            <person name="Cooper J."/>
            <person name="Damon W."/>
            <person name="Desjardin D."/>
            <person name="Finy P."/>
            <person name="Geml J."/>
            <person name="Haridas S."/>
            <person name="Hughes K."/>
            <person name="Justo A."/>
            <person name="Karasinski D."/>
            <person name="Kautmanova I."/>
            <person name="Kiss B."/>
            <person name="Kocsube S."/>
            <person name="Kotiranta H."/>
            <person name="LaButti K.M."/>
            <person name="Lechner B.E."/>
            <person name="Liimatainen K."/>
            <person name="Lipzen A."/>
            <person name="Lukacs Z."/>
            <person name="Mihaltcheva S."/>
            <person name="Morgado L.N."/>
            <person name="Niskanen T."/>
            <person name="Noordeloos M.E."/>
            <person name="Ohm R.A."/>
            <person name="Ortiz-Santana B."/>
            <person name="Ovrebo C."/>
            <person name="Racz N."/>
            <person name="Riley R."/>
            <person name="Savchenko A."/>
            <person name="Shiryaev A."/>
            <person name="Soop K."/>
            <person name="Spirin V."/>
            <person name="Szebenyi C."/>
            <person name="Tomsovsky M."/>
            <person name="Tulloss R.E."/>
            <person name="Uehling J."/>
            <person name="Grigoriev I.V."/>
            <person name="Vagvolgyi C."/>
            <person name="Papp T."/>
            <person name="Martin F.M."/>
            <person name="Miettinen O."/>
            <person name="Hibbett D.S."/>
            <person name="Nagy L.G."/>
        </authorList>
    </citation>
    <scope>NUCLEOTIDE SEQUENCE [LARGE SCALE GENOMIC DNA]</scope>
    <source>
        <strain evidence="20 21">CBS 309.79</strain>
    </source>
</reference>
<feature type="domain" description="Carrier" evidence="18">
    <location>
        <begin position="2220"/>
        <end position="2295"/>
    </location>
</feature>
<dbReference type="CDD" id="cd03447">
    <property type="entry name" value="FAS_MaoC"/>
    <property type="match status" value="1"/>
</dbReference>
<dbReference type="InterPro" id="IPR039569">
    <property type="entry name" value="FAS1-like_DH_region"/>
</dbReference>
<dbReference type="CDD" id="cd00828">
    <property type="entry name" value="elong_cond_enzymes"/>
    <property type="match status" value="1"/>
</dbReference>
<dbReference type="Pfam" id="PF17828">
    <property type="entry name" value="FAS_N"/>
    <property type="match status" value="1"/>
</dbReference>
<dbReference type="FunFam" id="3.20.20.70:FF:000078">
    <property type="entry name" value="Fatty acid synthase beta subunit dehydratase"/>
    <property type="match status" value="1"/>
</dbReference>
<dbReference type="Pfam" id="PF00109">
    <property type="entry name" value="ketoacyl-synt"/>
    <property type="match status" value="1"/>
</dbReference>
<dbReference type="SUPFAM" id="SSF51735">
    <property type="entry name" value="NAD(P)-binding Rossmann-fold domains"/>
    <property type="match status" value="1"/>
</dbReference>
<dbReference type="GO" id="GO:0004318">
    <property type="term" value="F:enoyl-[acyl-carrier-protein] reductase (NADH) activity"/>
    <property type="evidence" value="ECO:0007669"/>
    <property type="project" value="InterPro"/>
</dbReference>
<dbReference type="Gene3D" id="3.30.1120.100">
    <property type="match status" value="1"/>
</dbReference>
<dbReference type="InterPro" id="IPR016035">
    <property type="entry name" value="Acyl_Trfase/lysoPLipase"/>
</dbReference>
<dbReference type="Gene3D" id="3.30.70.3330">
    <property type="match status" value="1"/>
</dbReference>
<dbReference type="PROSITE" id="PS52004">
    <property type="entry name" value="KS3_2"/>
    <property type="match status" value="1"/>
</dbReference>
<keyword evidence="12" id="KW-0511">Multifunctional enzyme</keyword>
<evidence type="ECO:0000256" key="14">
    <source>
        <dbReference type="ARBA" id="ARBA00048237"/>
    </source>
</evidence>
<gene>
    <name evidence="20" type="ORF">BDV98DRAFT_197271</name>
</gene>
<dbReference type="FunFam" id="3.90.470.20:FF:000005">
    <property type="entry name" value="Fatty acid synthase alpha subunit FasA"/>
    <property type="match status" value="1"/>
</dbReference>
<dbReference type="Pfam" id="PF18314">
    <property type="entry name" value="FAS_I_H"/>
    <property type="match status" value="1"/>
</dbReference>
<dbReference type="Gene3D" id="6.10.140.1410">
    <property type="match status" value="1"/>
</dbReference>
<dbReference type="Gene3D" id="3.40.366.10">
    <property type="entry name" value="Malonyl-Coenzyme A Acyl Carrier Protein, domain 2"/>
    <property type="match status" value="3"/>
</dbReference>
<dbReference type="NCBIfam" id="TIGR00556">
    <property type="entry name" value="pantethn_trn"/>
    <property type="match status" value="1"/>
</dbReference>
<dbReference type="InterPro" id="IPR050830">
    <property type="entry name" value="Fungal_FAS"/>
</dbReference>
<dbReference type="GO" id="GO:0005835">
    <property type="term" value="C:fatty acid synthase complex"/>
    <property type="evidence" value="ECO:0007669"/>
    <property type="project" value="InterPro"/>
</dbReference>
<evidence type="ECO:0000256" key="2">
    <source>
        <dbReference type="ARBA" id="ARBA00022450"/>
    </source>
</evidence>
<dbReference type="Gene3D" id="6.10.250.1930">
    <property type="match status" value="1"/>
</dbReference>
<dbReference type="PANTHER" id="PTHR10982">
    <property type="entry name" value="MALONYL COA-ACYL CARRIER PROTEIN TRANSACYLASE"/>
    <property type="match status" value="1"/>
</dbReference>
<sequence>MSSSQNTPLRPLVLSLNDIRIAIPVSTNTEEWIAAETLRDDFVHSQKNIDAVENTLDLEDQTEATVEAFARFIAFVAHRVTEKSSSVVARAALLKSILTHFTSTYLTSIDVHSLVSKYDIQVRQIVLSSYFSAIAALEAQQVQDIPRSAPSALLSAAGKGDASVYALFGGQGTNEVYFDELQSLYDIYQPFVRDFIAEASSKVLVPLSAAQESTTHYAYGLDVLSWLSGWTARPSVAYTSSIPVSFPLIGLTQLVQYLIACRVQNLTPGEMRDRIAGATGHSQGIVSAVAIAASTTYESYTQNALKALKWLFFSGLRGQQAFPVVAIEPSIVEDTLEGGEGTPSPMLSVTGLSLTTLEPHINKTNSHLSANSQLHISLHNGPKAFVVTGPARALYGLVTSLRKIRAPASLDQSKVAFSQRKAVFSTRFLVVGVPYHNSTYLGGLAEKLIAEDLNGEDLWKASDLHIPVYHTEDGSDLRSVSSSLTQSLCEQIFTRPIHWTKATAFPESATHAVDFGPGGLSGIGPLTARNVDGRGVRVITVGDRGKGDAELYSGSSVKYEDSWAKKYSPKLVRTSDGVVHLDTPLSRMLGKPPITVAGMTPSTVKAGFVAAILSAGYHTELAGGGHYNAAALRSKIAEIQALIPAGVGISLNALYINPRQFGFQYPLWQEMRKEGLPIDGFCVAAGIPSLEKAAEILENLKASNIKHVSFKPGSVDGLRQCAAIAAANPDFPIMVQWTGGRAGGHHSFEDFHQPMLATYGLLRKQSNVSLIAGSGFGGAEDVWPYMSGEWSTQFGVQPMPFDGCMFASRVMVAKEAHTSSTVKDLIIAAPGIDDHAWEGTYNKPTGGILTVRSELGEPIHKIATRGVKLWKEFDDTVFKMPTNKRKAWLLERRDEIIRKLNADFSKPWFCWKKDDTAARDLDEMTYEEVILRMVRLMFVSHEKRWIDKSLRNLTGDWLRRVEERFAGASGMSVKASILQSYASLDDPATFVEQFVAKYPLVKEQLLAAEDKLSFLAICQRPGQKPVPFIPILDERFEVWFKKDSLWASEDIEAVFDQDPQRVCVLQGPVAAKHATVKDEPIKELLGNVNDALIKRVVAFTYGGDESKIPAVDYLGDISPVAVESFSHYGVKVEQTAQQVTFTVGAEVPSTQEWLAALAGPKLSWLHALLTKNTIIQGGAFLDNPIQRLLAPRANQKVTIKLANGLPSSVIVQGAARSYGAHKPDFTAVQIVFRPESRLIDLTLSEDRREVSVPLHLQFLYKPDMGSAPIHEVTEGRTQRIKDFYWRLWYGDNAKLPTIDLRDKFVGPEVTIQAADIERFCDVVGNQGESFKTARSEAVKAPMDFAIVTGWQAIMKSIFPAAIDGDLLKLVHLSNGFKLVEGASPLQDGDVCRAEAELVSVINANEGKIVKVKGFVLLKGSPVIEVNSSFLYRGRFTDHENTFEKTQEPDYVIPYATDADVGVLHSKEWFEWDDESKPLTTGTSLIFRVASEVTFKDKTSYKNVTVTGSAFVRDQLKCLVKVGSVDFEAEGCQGNPVVAYLKRHGTAQGEPTALANEGYSLTNGSVSPVFTTPLTNEPYSKISGDYNSIHVNPYFSDYASLPGTITHGMWSSAATRRYVETVVAQGHPERVLSYNVNFVGMVLPGDELTVQIRHSGMRDGNIFVKVTTTNSRGEKVLEGTAEVAQPSTVYVFTGQGSQEPGMGMDLYNNSPAARAVWDGADAHLRAVYGFSIVEIVKDNPKEKTIHFGGIKGQAIRERYMDMSYDSMDKDGNVKTLPLFSDIDIRTSRYTFSHPNGLLFATQFAQIALVVTEKASFEDMRTKGFVQKDCAFAGHSLGEYSALASIADVLPVAALVDVVFYRGITMQRAVERDSENRSNYAMCAVNPSRISPTFSDAALREVVDSISSITNALLEIVNFNVEGQQYVCAGELLALQTMTNVLNYLKVQKIDIAKLSETYSLDKVKEMLGEIVTSCHEKSLEQQKAQGYITLERGFATIPLPGIDVPFHSRYLWAGVMPFRAYLSKKINPTHLNPDMLVGKYIPNLIAKPFEVSREYAQVIYDQTSSPRLDKVLSKWSEDGWEAPEKRQQLAYVILVELLAYQFASPVRWIETQDRLFVDFAFERLIELGPSPTLTGMATRTLKAKYEVQDDSVSRKRAILCHAKHAKEIYYQFEDQVEAPPAESAEPAATSPAVAAAPAAAAAPAPVAVPSGPAANIEDAPIKALDVLTVIVAQKLKKNINEVPLTKSIKDLVGGKSTLQNEILGDLQLEFSSAPEKGEELPLEELGSALAASHTGVLGKYTGGLVSKMVGSKMPGGFNLSAIKSYLSKSWGLGPARADGLLLLGTTLEPPKRLGSEAEAKAWLDSLTPIYAQRAGINLSAATIGGGGGGGGGGAVINSEEFVKFQAEQDEFAERQIELWMRYLKRDSRSGNIAYDKEKENSVALQQKLDAIAKEHGDTYIDGIQGIFDPLKARHFDSSWNWVRQDALLMYYDIIHGKLTTVDREITARCIALLNRADPDMLTYMQYRIGQCDPSRGENYALAKKFGQELIDNTREVIGQPPKYKDVTFPTAPHTEVDAKGNIVYSEVVRENVRKLEAYVEEMASADTVTGSVNIEKVQDDVVKLWTLVKSQPGISQDQKNRIKALYEGVVTSLRKGPEPRPRTTPRSRRSSSQFLRPQMRGISAASSDKIPLLHLKRKVGTNWEYSSNLTNIYLDILNEIATEGTTFQDKNALLTGVGKGSIGVEILKGLLAGGAHVVVTTSRYNRSTVEFYQSIYHSVGSRGSALTVVPFNQGSKQDVEALVDYIYATLGLDLDYILPFAAVPENGREIDGLDDKSELAHRVMLVNLLRILGAVKNKKASRQFLTRPTQVILPLSPNHGLFGSDGLYSESKISLETLFNRWSAESWGEYLCLAGAVIGWTRGTGLMSATNIVAQELESYGVRTFSAKEMAFNILGLMHPLLFSVTQVEPLWADLNGGMDRLPDLADITTRIRVNLNKKADLRRAIARDNSADYVVQNGADAERLLQTVTVTPRANFRFDFPALEPQESLQDLSKLQGLIDLEKVIVVTGSAEVGPWGSSRTRWEMEAFGEFTIEGCIEMAWMMGYIKHFDGRLKNGSLYVGWVDVKSGEPVDDKDVKGRYEKDLLEHSGVRLIEPELFRGYDPKKKVFNQEVELTHDLEAIEVSEPEAQKFKKRHEDKCDIWAGEGDQWFVKFKKGACILVPKAFSFSRTVAGQIPTGWHAGRYGIPDDIIAQVDRATLWSLVSVAEALNVSGITDPYELYKHMHPSDVGTSLGSGMGGMSSLQKMFNDRREEKSVQNDILQETFINTTAGWVNLLLLSSAGPVKIPVGACATALQSIEIACDTLLSGKAKVMIAGGFDDLSEEGSYEFANMKATSNAETELAMGREPAEMSRPTTTTRAGFMEAQGTGVHVLMNARTAIELGCPIRGVIGFTSTSTDKAGRSVPAPGRGALTIAREVPSKYPMPILDVAYRRRQLEFRRTQISAWLNNELDQLKEQMEYARSQGDASDDEYFSTRVADIEQEAKRQERDALAQYGMLEGYDARVSPLRRALAVWGLTGDDVGVLSIHGTSTNANEENETRIWNNIFTTLNRTPGNAVPIMAQKSLLGHSKGGSAAWQILGLMQTITTGIIPGNRNCDNVDSHFQDRLHLMFPSKSIHTDGIRAGVMSSFGFGQVGGTVLVLHPRFLLGALDPSVYAKYKIENRSRALLSYKAMSEMMITNSLVRIKDSPPYTPELENKVLLNSMARATYDAKNRNYSFTKLSSKVEHDVSNVKLVEQALASSGAVGVGVDQELISAVPSHNPTFVSRNFTDAEVKYCQSQPSPSSSFAARWAGKEAVFKSMGVKSQGAAAAMKDIEILADESGAPVVHLHGDAQVAAKSRGISKVLVSLSHSETTAIAFAQAS</sequence>
<dbReference type="GO" id="GO:0000287">
    <property type="term" value="F:magnesium ion binding"/>
    <property type="evidence" value="ECO:0007669"/>
    <property type="project" value="InterPro"/>
</dbReference>
<dbReference type="STRING" id="1884261.A0A5C3QJR5"/>
<feature type="domain" description="Ketosynthase family 3 (KS3)" evidence="19">
    <location>
        <begin position="3169"/>
        <end position="3703"/>
    </location>
</feature>
<dbReference type="FunFam" id="3.90.25.70:FF:000001">
    <property type="entry name" value="Fatty acid synthase subunit alpha"/>
    <property type="match status" value="1"/>
</dbReference>
<feature type="region of interest" description="Disordered" evidence="17">
    <location>
        <begin position="2652"/>
        <end position="2672"/>
    </location>
</feature>
<comment type="catalytic activity">
    <reaction evidence="14">
        <text>acetyl-CoA + n malonyl-CoA + 2n NADPH + 4n H(+) = a long-chain-acyl-CoA + n CoA + n CO2 + 2n NADP(+).</text>
        <dbReference type="EC" id="2.3.1.86"/>
    </reaction>
</comment>
<dbReference type="PRINTS" id="PR01483">
    <property type="entry name" value="FASYNTHASE"/>
</dbReference>
<evidence type="ECO:0000256" key="7">
    <source>
        <dbReference type="ARBA" id="ARBA00022842"/>
    </source>
</evidence>
<dbReference type="Gene3D" id="3.30.70.2490">
    <property type="match status" value="1"/>
</dbReference>
<keyword evidence="7" id="KW-0460">Magnesium</keyword>
<dbReference type="PROSITE" id="PS00606">
    <property type="entry name" value="KS3_1"/>
    <property type="match status" value="1"/>
</dbReference>
<dbReference type="Gene3D" id="2.40.128.700">
    <property type="match status" value="1"/>
</dbReference>
<organism evidence="20 21">
    <name type="scientific">Pterulicium gracile</name>
    <dbReference type="NCBI Taxonomy" id="1884261"/>
    <lineage>
        <taxon>Eukaryota</taxon>
        <taxon>Fungi</taxon>
        <taxon>Dikarya</taxon>
        <taxon>Basidiomycota</taxon>
        <taxon>Agaricomycotina</taxon>
        <taxon>Agaricomycetes</taxon>
        <taxon>Agaricomycetidae</taxon>
        <taxon>Agaricales</taxon>
        <taxon>Pleurotineae</taxon>
        <taxon>Pterulaceae</taxon>
        <taxon>Pterulicium</taxon>
    </lineage>
</organism>
<dbReference type="Gene3D" id="3.90.25.70">
    <property type="match status" value="1"/>
</dbReference>
<dbReference type="Pfam" id="PF01575">
    <property type="entry name" value="MaoC_dehydratas"/>
    <property type="match status" value="1"/>
</dbReference>
<keyword evidence="21" id="KW-1185">Reference proteome</keyword>
<dbReference type="InterPro" id="IPR008278">
    <property type="entry name" value="4-PPantetheinyl_Trfase_dom"/>
</dbReference>
<dbReference type="Pfam" id="PF00698">
    <property type="entry name" value="Acyl_transf_1"/>
    <property type="match status" value="1"/>
</dbReference>
<evidence type="ECO:0000256" key="11">
    <source>
        <dbReference type="ARBA" id="ARBA00023239"/>
    </source>
</evidence>
<evidence type="ECO:0000256" key="13">
    <source>
        <dbReference type="ARBA" id="ARBA00033756"/>
    </source>
</evidence>
<keyword evidence="3" id="KW-0597">Phosphoprotein</keyword>
<evidence type="ECO:0000256" key="12">
    <source>
        <dbReference type="ARBA" id="ARBA00023268"/>
    </source>
</evidence>
<dbReference type="InterPro" id="IPR014031">
    <property type="entry name" value="Ketoacyl_synth_C"/>
</dbReference>
<dbReference type="Pfam" id="PF16073">
    <property type="entry name" value="SAT"/>
    <property type="match status" value="1"/>
</dbReference>
<dbReference type="InterPro" id="IPR032088">
    <property type="entry name" value="SAT"/>
</dbReference>
<dbReference type="InterPro" id="IPR013785">
    <property type="entry name" value="Aldolase_TIM"/>
</dbReference>
<dbReference type="InterPro" id="IPR040899">
    <property type="entry name" value="Fas_alpha_ACP"/>
</dbReference>
<evidence type="ECO:0000256" key="17">
    <source>
        <dbReference type="SAM" id="MobiDB-lite"/>
    </source>
</evidence>
<evidence type="ECO:0000256" key="5">
    <source>
        <dbReference type="ARBA" id="ARBA00022723"/>
    </source>
</evidence>
<keyword evidence="8" id="KW-0521">NADP</keyword>
<dbReference type="GO" id="GO:0006633">
    <property type="term" value="P:fatty acid biosynthetic process"/>
    <property type="evidence" value="ECO:0007669"/>
    <property type="project" value="InterPro"/>
</dbReference>
<dbReference type="SUPFAM" id="SSF56214">
    <property type="entry name" value="4'-phosphopantetheinyl transferase"/>
    <property type="match status" value="1"/>
</dbReference>
<dbReference type="InterPro" id="IPR041099">
    <property type="entry name" value="FAS1_N"/>
</dbReference>
<dbReference type="SUPFAM" id="SSF51412">
    <property type="entry name" value="Inosine monophosphate dehydrogenase (IMPDH)"/>
    <property type="match status" value="1"/>
</dbReference>
<dbReference type="EMBL" id="ML178838">
    <property type="protein sequence ID" value="TFK98593.1"/>
    <property type="molecule type" value="Genomic_DNA"/>
</dbReference>
<comment type="similarity">
    <text evidence="1">Belongs to the thiolase-like superfamily. Fungal fatty acid synthetase subunit alpha family.</text>
</comment>
<dbReference type="InterPro" id="IPR037143">
    <property type="entry name" value="4-PPantetheinyl_Trfase_dom_sf"/>
</dbReference>
<dbReference type="InterPro" id="IPR016039">
    <property type="entry name" value="Thiolase-like"/>
</dbReference>
<dbReference type="Pfam" id="PF02801">
    <property type="entry name" value="Ketoacyl-synt_C"/>
    <property type="match status" value="1"/>
</dbReference>
<dbReference type="GO" id="GO:0004315">
    <property type="term" value="F:3-oxoacyl-[acyl-carrier-protein] synthase activity"/>
    <property type="evidence" value="ECO:0007669"/>
    <property type="project" value="UniProtKB-EC"/>
</dbReference>
<dbReference type="InterPro" id="IPR020841">
    <property type="entry name" value="PKS_Beta-ketoAc_synthase_dom"/>
</dbReference>
<dbReference type="InterPro" id="IPR014043">
    <property type="entry name" value="Acyl_transferase_dom"/>
</dbReference>
<protein>
    <submittedName>
        <fullName evidence="20">Fatty acid synthase</fullName>
    </submittedName>
</protein>
<dbReference type="Pfam" id="PF22235">
    <property type="entry name" value="FAS1_thioest_ins"/>
    <property type="match status" value="1"/>
</dbReference>
<dbReference type="Pfam" id="PF17951">
    <property type="entry name" value="FAS_meander"/>
    <property type="match status" value="1"/>
</dbReference>
<dbReference type="Gene3D" id="3.20.20.70">
    <property type="entry name" value="Aldolase class I"/>
    <property type="match status" value="1"/>
</dbReference>
<dbReference type="FunFam" id="3.40.366.10:FF:000003">
    <property type="entry name" value="Fatty acid synthase subunit beta dehydratase"/>
    <property type="match status" value="1"/>
</dbReference>
<accession>A0A5C3QJR5</accession>
<dbReference type="InterPro" id="IPR047224">
    <property type="entry name" value="FAS_alpha_su_C"/>
</dbReference>
<evidence type="ECO:0000259" key="19">
    <source>
        <dbReference type="PROSITE" id="PS52004"/>
    </source>
</evidence>
<dbReference type="FunFam" id="3.40.366.10:FF:000006">
    <property type="entry name" value="Fatty acid synthase beta subunit dehydratase"/>
    <property type="match status" value="1"/>
</dbReference>
<dbReference type="Proteomes" id="UP000305067">
    <property type="component" value="Unassembled WGS sequence"/>
</dbReference>
<evidence type="ECO:0000256" key="6">
    <source>
        <dbReference type="ARBA" id="ARBA00022801"/>
    </source>
</evidence>
<dbReference type="InterPro" id="IPR004568">
    <property type="entry name" value="Ppantetheine-prot_Trfase_dom"/>
</dbReference>
<evidence type="ECO:0000256" key="3">
    <source>
        <dbReference type="ARBA" id="ARBA00022553"/>
    </source>
</evidence>
<dbReference type="GO" id="GO:0004312">
    <property type="term" value="F:fatty acid synthase activity"/>
    <property type="evidence" value="ECO:0007669"/>
    <property type="project" value="InterPro"/>
</dbReference>
<keyword evidence="5" id="KW-0479">Metal-binding</keyword>
<dbReference type="Pfam" id="PF08354">
    <property type="entry name" value="Fas1-AflB-like_hel"/>
    <property type="match status" value="1"/>
</dbReference>
<dbReference type="PROSITE" id="PS50075">
    <property type="entry name" value="CARRIER"/>
    <property type="match status" value="1"/>
</dbReference>
<dbReference type="InterPro" id="IPR013565">
    <property type="entry name" value="Fas1/AflB-like_central"/>
</dbReference>
<evidence type="ECO:0000256" key="15">
    <source>
        <dbReference type="ARBA" id="ARBA00048508"/>
    </source>
</evidence>
<dbReference type="SUPFAM" id="SSF52151">
    <property type="entry name" value="FabD/lysophospholipase-like"/>
    <property type="match status" value="2"/>
</dbReference>
<dbReference type="Gene3D" id="3.10.129.10">
    <property type="entry name" value="Hotdog Thioesterase"/>
    <property type="match status" value="1"/>
</dbReference>
<keyword evidence="2" id="KW-0596">Phosphopantetheine</keyword>
<comment type="catalytic activity">
    <reaction evidence="16">
        <text>a fatty acyl-[ACP] + malonyl-[ACP] + H(+) = a 3-oxoacyl-[ACP] + holo-[ACP] + CO2</text>
        <dbReference type="Rhea" id="RHEA:22836"/>
        <dbReference type="Rhea" id="RHEA-COMP:9623"/>
        <dbReference type="Rhea" id="RHEA-COMP:9685"/>
        <dbReference type="Rhea" id="RHEA-COMP:9916"/>
        <dbReference type="Rhea" id="RHEA-COMP:14125"/>
        <dbReference type="ChEBI" id="CHEBI:15378"/>
        <dbReference type="ChEBI" id="CHEBI:16526"/>
        <dbReference type="ChEBI" id="CHEBI:64479"/>
        <dbReference type="ChEBI" id="CHEBI:78449"/>
        <dbReference type="ChEBI" id="CHEBI:78776"/>
        <dbReference type="ChEBI" id="CHEBI:138651"/>
        <dbReference type="EC" id="2.3.1.41"/>
    </reaction>
</comment>
<dbReference type="Pfam" id="PF01648">
    <property type="entry name" value="ACPS"/>
    <property type="match status" value="1"/>
</dbReference>
<dbReference type="GO" id="GO:0019171">
    <property type="term" value="F:(3R)-hydroxyacyl-[acyl-carrier-protein] dehydratase activity"/>
    <property type="evidence" value="ECO:0007669"/>
    <property type="project" value="InterPro"/>
</dbReference>
<keyword evidence="11" id="KW-0456">Lyase</keyword>
<dbReference type="PANTHER" id="PTHR10982:SF21">
    <property type="entry name" value="FATTY ACID SYNTHASE SUBUNIT BETA"/>
    <property type="match status" value="1"/>
</dbReference>
<dbReference type="InterPro" id="IPR036291">
    <property type="entry name" value="NAD(P)-bd_dom_sf"/>
</dbReference>
<dbReference type="SUPFAM" id="SSF54637">
    <property type="entry name" value="Thioesterase/thiol ester dehydrase-isomerase"/>
    <property type="match status" value="2"/>
</dbReference>
<dbReference type="Gene3D" id="3.40.50.720">
    <property type="entry name" value="NAD(P)-binding Rossmann-like Domain"/>
    <property type="match status" value="1"/>
</dbReference>
<dbReference type="SUPFAM" id="SSF53901">
    <property type="entry name" value="Thiolase-like"/>
    <property type="match status" value="2"/>
</dbReference>
<dbReference type="Gene3D" id="6.10.140.1400">
    <property type="match status" value="1"/>
</dbReference>
<dbReference type="CDD" id="cd08950">
    <property type="entry name" value="KR_fFAS_SDR_c_like"/>
    <property type="match status" value="1"/>
</dbReference>
<dbReference type="GO" id="GO:0008897">
    <property type="term" value="F:holo-[acyl-carrier-protein] synthase activity"/>
    <property type="evidence" value="ECO:0007669"/>
    <property type="project" value="InterPro"/>
</dbReference>
<keyword evidence="9" id="KW-0560">Oxidoreductase</keyword>
<dbReference type="Pfam" id="PF18325">
    <property type="entry name" value="Fas_alpha_ACP"/>
    <property type="match status" value="1"/>
</dbReference>
<dbReference type="InterPro" id="IPR041550">
    <property type="entry name" value="FASI_helical"/>
</dbReference>
<proteinExistence type="inferred from homology"/>
<evidence type="ECO:0000256" key="10">
    <source>
        <dbReference type="ARBA" id="ARBA00023026"/>
    </source>
</evidence>
<evidence type="ECO:0000259" key="18">
    <source>
        <dbReference type="PROSITE" id="PS50075"/>
    </source>
</evidence>
<dbReference type="InterPro" id="IPR014030">
    <property type="entry name" value="Ketoacyl_synth_N"/>
</dbReference>
<evidence type="ECO:0000256" key="9">
    <source>
        <dbReference type="ARBA" id="ARBA00023002"/>
    </source>
</evidence>
<dbReference type="Pfam" id="PF13452">
    <property type="entry name" value="FAS1_DH_region"/>
    <property type="match status" value="1"/>
</dbReference>
<dbReference type="SMART" id="SM00827">
    <property type="entry name" value="PKS_AT"/>
    <property type="match status" value="1"/>
</dbReference>
<evidence type="ECO:0000313" key="21">
    <source>
        <dbReference type="Proteomes" id="UP000305067"/>
    </source>
</evidence>
<dbReference type="OrthoDB" id="4251012at2759"/>
<dbReference type="Gene3D" id="6.20.240.10">
    <property type="match status" value="1"/>
</dbReference>
<keyword evidence="10" id="KW-0843">Virulence</keyword>
<dbReference type="GO" id="GO:0016787">
    <property type="term" value="F:hydrolase activity"/>
    <property type="evidence" value="ECO:0007669"/>
    <property type="project" value="UniProtKB-KW"/>
</dbReference>
<dbReference type="InterPro" id="IPR003965">
    <property type="entry name" value="Fatty_acid_synthase"/>
</dbReference>